<dbReference type="PANTHER" id="PTHR30231:SF37">
    <property type="entry name" value="EXODEOXYRIBONUCLEASE 10"/>
    <property type="match status" value="1"/>
</dbReference>
<dbReference type="Gene3D" id="3.30.420.10">
    <property type="entry name" value="Ribonuclease H-like superfamily/Ribonuclease H"/>
    <property type="match status" value="1"/>
</dbReference>
<dbReference type="SMART" id="SM00479">
    <property type="entry name" value="EXOIII"/>
    <property type="match status" value="1"/>
</dbReference>
<evidence type="ECO:0000259" key="5">
    <source>
        <dbReference type="SMART" id="SM00479"/>
    </source>
</evidence>
<dbReference type="InterPro" id="IPR013520">
    <property type="entry name" value="Ribonucl_H"/>
</dbReference>
<reference evidence="6 7" key="2">
    <citation type="journal article" date="2018" name="Nature">
        <title>Mutant phenotypes for thousands of bacterial genes of unknown function.</title>
        <authorList>
            <person name="Price M.N."/>
            <person name="Wetmore K.M."/>
            <person name="Waters R.J."/>
            <person name="Callaghan M."/>
            <person name="Ray J."/>
            <person name="Liu H."/>
            <person name="Kuehl J.V."/>
            <person name="Melnyk R.A."/>
            <person name="Lamson J.S."/>
            <person name="Suh Y."/>
            <person name="Carlson H.K."/>
            <person name="Esquivel Z."/>
            <person name="Sadeeshkumar H."/>
            <person name="Chakraborty R."/>
            <person name="Zane G.M."/>
            <person name="Rubin B.E."/>
            <person name="Wall J.D."/>
            <person name="Visel A."/>
            <person name="Bristow J."/>
            <person name="Blow M.J."/>
            <person name="Arkin A.P."/>
            <person name="Deutschbauer A.M."/>
        </authorList>
    </citation>
    <scope>NUCLEOTIDE SEQUENCE [LARGE SCALE GENOMIC DNA]</scope>
    <source>
        <strain evidence="6 7">FW300-N2C3</strain>
    </source>
</reference>
<dbReference type="RefSeq" id="WP_057451857.1">
    <property type="nucleotide sequence ID" value="NZ_CP012831.1"/>
</dbReference>
<dbReference type="GO" id="GO:0045004">
    <property type="term" value="P:DNA replication proofreading"/>
    <property type="evidence" value="ECO:0007669"/>
    <property type="project" value="TreeGrafter"/>
</dbReference>
<dbReference type="GO" id="GO:0008408">
    <property type="term" value="F:3'-5' exonuclease activity"/>
    <property type="evidence" value="ECO:0007669"/>
    <property type="project" value="TreeGrafter"/>
</dbReference>
<evidence type="ECO:0000256" key="1">
    <source>
        <dbReference type="ARBA" id="ARBA00022722"/>
    </source>
</evidence>
<dbReference type="GO" id="GO:0003676">
    <property type="term" value="F:nucleic acid binding"/>
    <property type="evidence" value="ECO:0007669"/>
    <property type="project" value="InterPro"/>
</dbReference>
<proteinExistence type="predicted"/>
<dbReference type="CDD" id="cd06127">
    <property type="entry name" value="DEDDh"/>
    <property type="match status" value="1"/>
</dbReference>
<name>A0A0N9WIZ7_PSEFL</name>
<accession>A0A0N9WIZ7</accession>
<dbReference type="SUPFAM" id="SSF53098">
    <property type="entry name" value="Ribonuclease H-like"/>
    <property type="match status" value="1"/>
</dbReference>
<sequence>MERIAVIDFETTGITPSSSCRATEIAVVMLEQGRIVDRYQSLMNAGVRVPAFIEQLTGISNAMLRSAPSAEKVMNEVNEFVGITPLLAHNAAFDQKFWDFELGRIKRTRLQNFACSLLLARRLMPAAPNHKLGTLNAFAGLPHTGQAHRAMADAEMAANLTAHLASQLRQKHGLRELSHDLLCSLQKVPAAKINEHLKRHRGF</sequence>
<evidence type="ECO:0000256" key="2">
    <source>
        <dbReference type="ARBA" id="ARBA00022839"/>
    </source>
</evidence>
<evidence type="ECO:0000313" key="6">
    <source>
        <dbReference type="EMBL" id="ALI08169.1"/>
    </source>
</evidence>
<comment type="subunit">
    <text evidence="4">DNA polymerase III contains a core (composed of alpha, epsilon and theta chains) that associates with a tau subunit. This core dimerizes to form the POLIII' complex. PolIII' associates with the gamma complex (composed of gamma, delta, delta', psi and chi chains) and with the beta chain to form the complete DNA polymerase III complex.</text>
</comment>
<evidence type="ECO:0000256" key="4">
    <source>
        <dbReference type="ARBA" id="ARBA00026073"/>
    </source>
</evidence>
<dbReference type="Pfam" id="PF00929">
    <property type="entry name" value="RNase_T"/>
    <property type="match status" value="1"/>
</dbReference>
<dbReference type="InterPro" id="IPR036397">
    <property type="entry name" value="RNaseH_sf"/>
</dbReference>
<organism evidence="6 7">
    <name type="scientific">Pseudomonas fluorescens</name>
    <dbReference type="NCBI Taxonomy" id="294"/>
    <lineage>
        <taxon>Bacteria</taxon>
        <taxon>Pseudomonadati</taxon>
        <taxon>Pseudomonadota</taxon>
        <taxon>Gammaproteobacteria</taxon>
        <taxon>Pseudomonadales</taxon>
        <taxon>Pseudomonadaceae</taxon>
        <taxon>Pseudomonas</taxon>
    </lineage>
</organism>
<dbReference type="OrthoDB" id="9803913at2"/>
<dbReference type="AlphaFoldDB" id="A0A0N9WIZ7"/>
<reference evidence="7" key="1">
    <citation type="submission" date="2015-09" db="EMBL/GenBank/DDBJ databases">
        <title>Whole genome sequence of Pseudomonas fluorescens FW300-N2C3.</title>
        <authorList>
            <person name="Ray J."/>
            <person name="Melnyk R."/>
            <person name="Deutschbauer A."/>
        </authorList>
    </citation>
    <scope>NUCLEOTIDE SEQUENCE [LARGE SCALE GENOMIC DNA]</scope>
    <source>
        <strain evidence="7">FW300-N2C3</strain>
    </source>
</reference>
<evidence type="ECO:0000256" key="3">
    <source>
        <dbReference type="ARBA" id="ARBA00025483"/>
    </source>
</evidence>
<dbReference type="Proteomes" id="UP000059425">
    <property type="component" value="Chromosome"/>
</dbReference>
<feature type="domain" description="Exonuclease" evidence="5">
    <location>
        <begin position="3"/>
        <end position="170"/>
    </location>
</feature>
<dbReference type="GO" id="GO:0005829">
    <property type="term" value="C:cytosol"/>
    <property type="evidence" value="ECO:0007669"/>
    <property type="project" value="TreeGrafter"/>
</dbReference>
<dbReference type="PANTHER" id="PTHR30231">
    <property type="entry name" value="DNA POLYMERASE III SUBUNIT EPSILON"/>
    <property type="match status" value="1"/>
</dbReference>
<keyword evidence="2" id="KW-0269">Exonuclease</keyword>
<gene>
    <name evidence="6" type="ORF">AO356_15515</name>
</gene>
<evidence type="ECO:0000313" key="7">
    <source>
        <dbReference type="Proteomes" id="UP000059425"/>
    </source>
</evidence>
<comment type="function">
    <text evidence="3">DNA polymerase III is a complex, multichain enzyme responsible for most of the replicative synthesis in bacteria. The epsilon subunit contain the editing function and is a proofreading 3'-5' exonuclease.</text>
</comment>
<keyword evidence="1" id="KW-0540">Nuclease</keyword>
<dbReference type="FunFam" id="3.30.420.10:FF:000045">
    <property type="entry name" value="3'-5' exonuclease DinG"/>
    <property type="match status" value="1"/>
</dbReference>
<protein>
    <submittedName>
        <fullName evidence="6">DNA polymerase III subunit epsilon</fullName>
    </submittedName>
</protein>
<dbReference type="InterPro" id="IPR012337">
    <property type="entry name" value="RNaseH-like_sf"/>
</dbReference>
<keyword evidence="2" id="KW-0378">Hydrolase</keyword>
<dbReference type="EMBL" id="CP012831">
    <property type="protein sequence ID" value="ALI08169.1"/>
    <property type="molecule type" value="Genomic_DNA"/>
</dbReference>